<accession>A0A834TPK0</accession>
<dbReference type="PANTHER" id="PTHR47976:SF120">
    <property type="entry name" value="G-TYPE LECTIN S-RECEPTOR-LIKE SERINE_THREONINE-PROTEIN KINASE SD2-5"/>
    <property type="match status" value="1"/>
</dbReference>
<protein>
    <submittedName>
        <fullName evidence="6">PAN domain-containing protein</fullName>
    </submittedName>
</protein>
<keyword evidence="3" id="KW-0812">Transmembrane</keyword>
<keyword evidence="7" id="KW-1185">Reference proteome</keyword>
<dbReference type="PANTHER" id="PTHR47976">
    <property type="entry name" value="G-TYPE LECTIN S-RECEPTOR-LIKE SERINE/THREONINE-PROTEIN KINASE SD2-5"/>
    <property type="match status" value="1"/>
</dbReference>
<dbReference type="Pfam" id="PF00024">
    <property type="entry name" value="PAN_1"/>
    <property type="match status" value="1"/>
</dbReference>
<dbReference type="InterPro" id="IPR003609">
    <property type="entry name" value="Pan_app"/>
</dbReference>
<dbReference type="InterPro" id="IPR036426">
    <property type="entry name" value="Bulb-type_lectin_dom_sf"/>
</dbReference>
<dbReference type="PIRSF" id="PIRSF002686">
    <property type="entry name" value="SLG"/>
    <property type="match status" value="1"/>
</dbReference>
<dbReference type="InterPro" id="IPR051343">
    <property type="entry name" value="G-type_lectin_kinases/EP1-like"/>
</dbReference>
<feature type="domain" description="Apple" evidence="5">
    <location>
        <begin position="348"/>
        <end position="427"/>
    </location>
</feature>
<dbReference type="OrthoDB" id="740822at2759"/>
<dbReference type="EMBL" id="JAAIUW010000006">
    <property type="protein sequence ID" value="KAF7825452.1"/>
    <property type="molecule type" value="Genomic_DNA"/>
</dbReference>
<evidence type="ECO:0000259" key="5">
    <source>
        <dbReference type="SMART" id="SM00473"/>
    </source>
</evidence>
<dbReference type="InterPro" id="IPR035446">
    <property type="entry name" value="SLSG/EP1"/>
</dbReference>
<gene>
    <name evidence="6" type="ORF">G2W53_016616</name>
</gene>
<keyword evidence="2" id="KW-1015">Disulfide bond</keyword>
<evidence type="ECO:0000313" key="7">
    <source>
        <dbReference type="Proteomes" id="UP000634136"/>
    </source>
</evidence>
<dbReference type="Proteomes" id="UP000634136">
    <property type="component" value="Unassembled WGS sequence"/>
</dbReference>
<keyword evidence="3" id="KW-0472">Membrane</keyword>
<evidence type="ECO:0000256" key="2">
    <source>
        <dbReference type="ARBA" id="ARBA00023157"/>
    </source>
</evidence>
<feature type="transmembrane region" description="Helical" evidence="3">
    <location>
        <begin position="443"/>
        <end position="468"/>
    </location>
</feature>
<proteinExistence type="predicted"/>
<name>A0A834TPK0_9FABA</name>
<keyword evidence="3" id="KW-1133">Transmembrane helix</keyword>
<sequence length="483" mass="54265">MNLFSFIFLLLICFNYASSGSDIHIGYQFMVVVPVDYRVGFTGRAFLIESNETAPNFKVALSVEAIDEKYSCSLQVFLGDVKVWDSGHETRFYTTEKCLIELTQDGDLRLTGPEDRMGWKTGTSGQGVEDDKSSLMIILCFLLCFNLKQRLQILRTGNLVLVDSLESIKWQSFNFPTDVMLWGQRLDVATRLTSYQSNSSFFYSFEIENKGIAMYLNTGELRYSYWEFKPSMNRNITFVKLGSRGLDLFGDNYKKIAQIPSLKGSPPLRFLALKNETGNFGLYYYSSEKAKFEASFQALNSTCDLPIACRPYGICTFSNACSCIRLLTKKNKGSSDCIEDISGGFCDGKEAEMLELENVGSVLKDDPTVVNISREACEDLCLQDCKCAAALYFRNASNGVQECYLYRLVQGLKQVEEGTGFSYMVKVPKGTGENDGPHNLKKWVFILVGAIDGLIILLIVGGVGYWMIRKKRNITLRSEVTTS</sequence>
<dbReference type="AlphaFoldDB" id="A0A834TPK0"/>
<evidence type="ECO:0000256" key="4">
    <source>
        <dbReference type="SAM" id="SignalP"/>
    </source>
</evidence>
<feature type="chain" id="PRO_5032796084" evidence="4">
    <location>
        <begin position="20"/>
        <end position="483"/>
    </location>
</feature>
<feature type="signal peptide" evidence="4">
    <location>
        <begin position="1"/>
        <end position="19"/>
    </location>
</feature>
<organism evidence="6 7">
    <name type="scientific">Senna tora</name>
    <dbReference type="NCBI Taxonomy" id="362788"/>
    <lineage>
        <taxon>Eukaryota</taxon>
        <taxon>Viridiplantae</taxon>
        <taxon>Streptophyta</taxon>
        <taxon>Embryophyta</taxon>
        <taxon>Tracheophyta</taxon>
        <taxon>Spermatophyta</taxon>
        <taxon>Magnoliopsida</taxon>
        <taxon>eudicotyledons</taxon>
        <taxon>Gunneridae</taxon>
        <taxon>Pentapetalae</taxon>
        <taxon>rosids</taxon>
        <taxon>fabids</taxon>
        <taxon>Fabales</taxon>
        <taxon>Fabaceae</taxon>
        <taxon>Caesalpinioideae</taxon>
        <taxon>Cassia clade</taxon>
        <taxon>Senna</taxon>
    </lineage>
</organism>
<reference evidence="6" key="1">
    <citation type="submission" date="2020-09" db="EMBL/GenBank/DDBJ databases">
        <title>Genome-Enabled Discovery of Anthraquinone Biosynthesis in Senna tora.</title>
        <authorList>
            <person name="Kang S.-H."/>
            <person name="Pandey R.P."/>
            <person name="Lee C.-M."/>
            <person name="Sim J.-S."/>
            <person name="Jeong J.-T."/>
            <person name="Choi B.-S."/>
            <person name="Jung M."/>
            <person name="Ginzburg D."/>
            <person name="Zhao K."/>
            <person name="Won S.Y."/>
            <person name="Oh T.-J."/>
            <person name="Yu Y."/>
            <person name="Kim N.-H."/>
            <person name="Lee O.R."/>
            <person name="Lee T.-H."/>
            <person name="Bashyal P."/>
            <person name="Kim T.-S."/>
            <person name="Lee W.-H."/>
            <person name="Kawkins C."/>
            <person name="Kim C.-K."/>
            <person name="Kim J.S."/>
            <person name="Ahn B.O."/>
            <person name="Rhee S.Y."/>
            <person name="Sohng J.K."/>
        </authorList>
    </citation>
    <scope>NUCLEOTIDE SEQUENCE</scope>
    <source>
        <tissue evidence="6">Leaf</tissue>
    </source>
</reference>
<evidence type="ECO:0000256" key="3">
    <source>
        <dbReference type="SAM" id="Phobius"/>
    </source>
</evidence>
<dbReference type="SUPFAM" id="SSF51110">
    <property type="entry name" value="alpha-D-mannose-specific plant lectins"/>
    <property type="match status" value="1"/>
</dbReference>
<keyword evidence="1 4" id="KW-0732">Signal</keyword>
<comment type="caution">
    <text evidence="6">The sequence shown here is derived from an EMBL/GenBank/DDBJ whole genome shotgun (WGS) entry which is preliminary data.</text>
</comment>
<evidence type="ECO:0000313" key="6">
    <source>
        <dbReference type="EMBL" id="KAF7825452.1"/>
    </source>
</evidence>
<dbReference type="SMART" id="SM00473">
    <property type="entry name" value="PAN_AP"/>
    <property type="match status" value="1"/>
</dbReference>
<evidence type="ECO:0000256" key="1">
    <source>
        <dbReference type="ARBA" id="ARBA00022729"/>
    </source>
</evidence>
<dbReference type="Gene3D" id="2.90.10.10">
    <property type="entry name" value="Bulb-type lectin domain"/>
    <property type="match status" value="1"/>
</dbReference>